<dbReference type="STRING" id="1007099.SAMN05216287_2158"/>
<reference evidence="2" key="1">
    <citation type="submission" date="2016-10" db="EMBL/GenBank/DDBJ databases">
        <authorList>
            <person name="Varghese N."/>
            <person name="Submissions S."/>
        </authorList>
    </citation>
    <scope>NUCLEOTIDE SEQUENCE [LARGE SCALE GENOMIC DNA]</scope>
    <source>
        <strain evidence="2">NRRL B-59562</strain>
    </source>
</reference>
<proteinExistence type="predicted"/>
<name>A0A1H2Z3V5_9PSED</name>
<dbReference type="Pfam" id="PF18144">
    <property type="entry name" value="SMODS"/>
    <property type="match status" value="1"/>
</dbReference>
<sequence length="328" mass="37940">MTTNINTAFTTFLSDTVNLDPNDSAKAKQDRVNLETRINQIETNSSSFPKLLSEHNIHFGSFSRRTKKRPLDDVDMMFCLNAQGATYNEFAGNEGIDIYVNDTNSNLYRFTNDDNKTLNSIKVLNNFKIELGNIYEYRSSEINTRQEAVRLQLTTRDWSFDIVPCFYTDVDNYLIPDGQGKWKKTDPRIDKDRTTTINQANSGNVLNVIRIIKFWNSRPTMPTIPSYLLEVMILNYYQWRTSASSYVDLEIPGLLAHIRDKIYSVVTDPKGFQGNLNNLTLDQKSKIYSRAHEDYNKSIEARVAENTDIEECFRKWRQVFGTTFPAYS</sequence>
<evidence type="ECO:0008006" key="3">
    <source>
        <dbReference type="Google" id="ProtNLM"/>
    </source>
</evidence>
<keyword evidence="2" id="KW-1185">Reference proteome</keyword>
<organism evidence="1 2">
    <name type="scientific">Pseudomonas kuykendallii</name>
    <dbReference type="NCBI Taxonomy" id="1007099"/>
    <lineage>
        <taxon>Bacteria</taxon>
        <taxon>Pseudomonadati</taxon>
        <taxon>Pseudomonadota</taxon>
        <taxon>Gammaproteobacteria</taxon>
        <taxon>Pseudomonadales</taxon>
        <taxon>Pseudomonadaceae</taxon>
        <taxon>Pseudomonas</taxon>
    </lineage>
</organism>
<dbReference type="EMBL" id="FNNU01000003">
    <property type="protein sequence ID" value="SDX12112.1"/>
    <property type="molecule type" value="Genomic_DNA"/>
</dbReference>
<dbReference type="Gene3D" id="3.30.460.90">
    <property type="match status" value="1"/>
</dbReference>
<evidence type="ECO:0000313" key="1">
    <source>
        <dbReference type="EMBL" id="SDX12112.1"/>
    </source>
</evidence>
<protein>
    <recommendedName>
        <fullName evidence="3">Nucleotidyltransferase</fullName>
    </recommendedName>
</protein>
<accession>A0A1H2Z3V5</accession>
<gene>
    <name evidence="1" type="ORF">SAMN05216287_2158</name>
</gene>
<evidence type="ECO:0000313" key="2">
    <source>
        <dbReference type="Proteomes" id="UP000243778"/>
    </source>
</evidence>
<dbReference type="Proteomes" id="UP000243778">
    <property type="component" value="Unassembled WGS sequence"/>
</dbReference>
<dbReference type="OrthoDB" id="2082416at2"/>
<dbReference type="AlphaFoldDB" id="A0A1H2Z3V5"/>
<dbReference type="RefSeq" id="WP_139210704.1">
    <property type="nucleotide sequence ID" value="NZ_FNNU01000003.1"/>
</dbReference>